<evidence type="ECO:0000313" key="5">
    <source>
        <dbReference type="Proteomes" id="UP000325161"/>
    </source>
</evidence>
<dbReference type="EMBL" id="CP043046">
    <property type="protein sequence ID" value="QEI08303.1"/>
    <property type="molecule type" value="Genomic_DNA"/>
</dbReference>
<accession>A0A5C0B3R0</accession>
<dbReference type="PANTHER" id="PTHR43156:SF2">
    <property type="entry name" value="STAGE II SPORULATION PROTEIN E"/>
    <property type="match status" value="1"/>
</dbReference>
<proteinExistence type="predicted"/>
<keyword evidence="2" id="KW-0472">Membrane</keyword>
<keyword evidence="2" id="KW-1133">Transmembrane helix</keyword>
<name>A0A5C0B3R0_9BURK</name>
<evidence type="ECO:0000256" key="1">
    <source>
        <dbReference type="ARBA" id="ARBA00022801"/>
    </source>
</evidence>
<reference evidence="4 5" key="1">
    <citation type="submission" date="2019-08" db="EMBL/GenBank/DDBJ databases">
        <title>Amphibian skin-associated Pigmentiphaga: genome sequence and occurrence across geography and hosts.</title>
        <authorList>
            <person name="Bletz M.C."/>
            <person name="Bunk B."/>
            <person name="Sproeer C."/>
            <person name="Biwer P."/>
            <person name="Reiter S."/>
            <person name="Rabemananjara F.C.E."/>
            <person name="Schulz S."/>
            <person name="Overmann J."/>
            <person name="Vences M."/>
        </authorList>
    </citation>
    <scope>NUCLEOTIDE SEQUENCE [LARGE SCALE GENOMIC DNA]</scope>
    <source>
        <strain evidence="4 5">Mada1488</strain>
    </source>
</reference>
<sequence>MSTMRLDLRSLWLQCTGIVFAILAAAVIANGVLTTRTATPLVTAELNQTALTIGNAVGRPLELALSYGIPVDQLVGVDPWLADIVDANPIVSSLALYNAAGQRVSGVGPVIDVSADPTKLPAGARLIPLRTRDGQVVASLLVVCEAIQDLSGAWLASAAVAIALAMAAALLTLRSVRRRLLEPMRDYERAATELRNGGLPWLSIPLVRDPATALLATLAERVLRVRMRTEAVIQKIAEVRAAHFDPAVLQGLDELASGLTVRLGASEGASAAERAAARTRLAHRVIVVAVLAIGLVAAAMSLDQHLQRQSANQQLAAGGARTLEVAWQSVLEREHTRIGEVLNDVTIDPSVRAALALGNADDLRAALTPLATINEVQLTVFENDGDLLATSARQEDVSLDAATRSPLAGSNRMAGVWQNAARNYQVGVVQRLSSAVGDVLLVASRPLSVSLGHLSERLGVRATAVDLRGQPLADTGPESQALASEWRLNGRKSQRVETPAGVIASQPFHGPGGHDLGTLVTRLPLPLGTELAQAGIGVLLLAAAAVMALLALGYINRLFDPLLGAIARLERLARGHQATVEPEQKRESAEVDSLNQSARRLGEKIDALETLKRSRERQGRRQARFIRHQMMQLAERLDEDARKAILDDLERIEHAGQPAPENTESDDPLLERLVDEFGVLALGFQNLVGRVGEQYQELDRLVAELREALRAKTQFIALQQELEIARNMQLSILPRKFDAHPGLAIHATMIPAKEVGGDFYDFFALDAHRVALVMADVSGKGVPAAFFMAVSRTLLRAIAQFSDSPGPCMVRLNDLLAADNEEMMFVTLFYAILDTRDGSLVYANAGHNPPYVLRANGQVETVPRTNGMALAVMDGIEYAENRLTLARGDGLFMFTDGVTEACDPALQLFGEDRLVDGLTKMQAMPVRAIPAEVVAMIKRFEAGSAQADDITCLMVRYGVDE</sequence>
<dbReference type="SUPFAM" id="SSF81606">
    <property type="entry name" value="PP2C-like"/>
    <property type="match status" value="1"/>
</dbReference>
<keyword evidence="2" id="KW-0812">Transmembrane</keyword>
<dbReference type="GO" id="GO:0016791">
    <property type="term" value="F:phosphatase activity"/>
    <property type="evidence" value="ECO:0007669"/>
    <property type="project" value="TreeGrafter"/>
</dbReference>
<dbReference type="InterPro" id="IPR036457">
    <property type="entry name" value="PPM-type-like_dom_sf"/>
</dbReference>
<feature type="transmembrane region" description="Helical" evidence="2">
    <location>
        <begin position="281"/>
        <end position="302"/>
    </location>
</feature>
<dbReference type="SMART" id="SM00331">
    <property type="entry name" value="PP2C_SIG"/>
    <property type="match status" value="1"/>
</dbReference>
<dbReference type="KEGG" id="pacr:FXN63_22555"/>
<evidence type="ECO:0000259" key="3">
    <source>
        <dbReference type="PROSITE" id="PS51746"/>
    </source>
</evidence>
<organism evidence="4 5">
    <name type="scientific">Pigmentiphaga aceris</name>
    <dbReference type="NCBI Taxonomy" id="1940612"/>
    <lineage>
        <taxon>Bacteria</taxon>
        <taxon>Pseudomonadati</taxon>
        <taxon>Pseudomonadota</taxon>
        <taxon>Betaproteobacteria</taxon>
        <taxon>Burkholderiales</taxon>
        <taxon>Alcaligenaceae</taxon>
        <taxon>Pigmentiphaga</taxon>
    </lineage>
</organism>
<evidence type="ECO:0000256" key="2">
    <source>
        <dbReference type="SAM" id="Phobius"/>
    </source>
</evidence>
<protein>
    <submittedName>
        <fullName evidence="4">SpoIIE family protein phosphatase</fullName>
    </submittedName>
</protein>
<dbReference type="OrthoDB" id="9802500at2"/>
<dbReference type="PANTHER" id="PTHR43156">
    <property type="entry name" value="STAGE II SPORULATION PROTEIN E-RELATED"/>
    <property type="match status" value="1"/>
</dbReference>
<dbReference type="InterPro" id="IPR052016">
    <property type="entry name" value="Bact_Sigma-Reg"/>
</dbReference>
<evidence type="ECO:0000313" key="4">
    <source>
        <dbReference type="EMBL" id="QEI08303.1"/>
    </source>
</evidence>
<dbReference type="AlphaFoldDB" id="A0A5C0B3R0"/>
<dbReference type="Gene3D" id="3.60.40.10">
    <property type="entry name" value="PPM-type phosphatase domain"/>
    <property type="match status" value="1"/>
</dbReference>
<keyword evidence="5" id="KW-1185">Reference proteome</keyword>
<gene>
    <name evidence="4" type="ORF">FXN63_22555</name>
</gene>
<feature type="transmembrane region" description="Helical" evidence="2">
    <location>
        <begin position="153"/>
        <end position="173"/>
    </location>
</feature>
<keyword evidence="1" id="KW-0378">Hydrolase</keyword>
<dbReference type="Pfam" id="PF07228">
    <property type="entry name" value="SpoIIE"/>
    <property type="match status" value="1"/>
</dbReference>
<dbReference type="Proteomes" id="UP000325161">
    <property type="component" value="Chromosome"/>
</dbReference>
<dbReference type="PROSITE" id="PS51746">
    <property type="entry name" value="PPM_2"/>
    <property type="match status" value="1"/>
</dbReference>
<dbReference type="InterPro" id="IPR001932">
    <property type="entry name" value="PPM-type_phosphatase-like_dom"/>
</dbReference>
<dbReference type="RefSeq" id="WP_148817750.1">
    <property type="nucleotide sequence ID" value="NZ_CP043046.1"/>
</dbReference>
<feature type="domain" description="PPM-type phosphatase" evidence="3">
    <location>
        <begin position="743"/>
        <end position="957"/>
    </location>
</feature>